<feature type="compositionally biased region" description="Polar residues" evidence="1">
    <location>
        <begin position="30"/>
        <end position="40"/>
    </location>
</feature>
<dbReference type="RefSeq" id="XP_064771296.1">
    <property type="nucleotide sequence ID" value="XM_064915108.1"/>
</dbReference>
<evidence type="ECO:0000313" key="3">
    <source>
        <dbReference type="EMBL" id="KAK7208263.1"/>
    </source>
</evidence>
<sequence>MSAIPPHDSIRTEPEHDILQLKPLDENSRRSVATSSISLPSASAPYPQTLLLNAHSLPSERETEPTDGSIRIDPATRMPPELFIELLTYIPYPFVATLCRVSKTWNQQVSHYLDFSASAYSYLDFSDHLLTKEPHRPSEKLLSLIQKSRGCVHTIILPKIGSFKVRGHERRKSMLLSFWRELLPDPAAQRDEESAQNTVCSLSKLRVLSASADIESCTWHQPDWSRRFLTSDVLMLNNLTDLSVSLNTADSLLEYMSHEPDFSPSDSPPAGAPSSQPLTNAGPQKIRFPNLIKLEFYYDDCAGFFIGNGIVDRQPRSSIRTLPKLREFNLLGDGECRKVMVFFDAFNKLVAAMPVLESLHCRSCFMLSKFYKSDGATPESSTPIHEPAISFASDPDLSESETTLTSPADSQSSESAHSASMAEPANDRMKMDLRKCTRLRKLQISNSIMHHFPLLPEGLSAEGVRIENSWLDSELREQIIS</sequence>
<feature type="domain" description="F-box" evidence="2">
    <location>
        <begin position="77"/>
        <end position="110"/>
    </location>
</feature>
<dbReference type="Pfam" id="PF00646">
    <property type="entry name" value="F-box"/>
    <property type="match status" value="1"/>
</dbReference>
<proteinExistence type="predicted"/>
<dbReference type="GeneID" id="90040620"/>
<dbReference type="CDD" id="cd09917">
    <property type="entry name" value="F-box_SF"/>
    <property type="match status" value="1"/>
</dbReference>
<gene>
    <name evidence="3" type="ORF">BZA70DRAFT_42167</name>
</gene>
<keyword evidence="4" id="KW-1185">Reference proteome</keyword>
<feature type="region of interest" description="Disordered" evidence="1">
    <location>
        <begin position="258"/>
        <end position="283"/>
    </location>
</feature>
<feature type="compositionally biased region" description="Low complexity" evidence="1">
    <location>
        <begin position="406"/>
        <end position="424"/>
    </location>
</feature>
<evidence type="ECO:0000259" key="2">
    <source>
        <dbReference type="Pfam" id="PF00646"/>
    </source>
</evidence>
<organism evidence="3 4">
    <name type="scientific">Myxozyma melibiosi</name>
    <dbReference type="NCBI Taxonomy" id="54550"/>
    <lineage>
        <taxon>Eukaryota</taxon>
        <taxon>Fungi</taxon>
        <taxon>Dikarya</taxon>
        <taxon>Ascomycota</taxon>
        <taxon>Saccharomycotina</taxon>
        <taxon>Lipomycetes</taxon>
        <taxon>Lipomycetales</taxon>
        <taxon>Lipomycetaceae</taxon>
        <taxon>Myxozyma</taxon>
    </lineage>
</organism>
<protein>
    <recommendedName>
        <fullName evidence="2">F-box domain-containing protein</fullName>
    </recommendedName>
</protein>
<reference evidence="3 4" key="1">
    <citation type="submission" date="2024-03" db="EMBL/GenBank/DDBJ databases">
        <title>Genome-scale model development and genomic sequencing of the oleaginous clade Lipomyces.</title>
        <authorList>
            <consortium name="Lawrence Berkeley National Laboratory"/>
            <person name="Czajka J.J."/>
            <person name="Han Y."/>
            <person name="Kim J."/>
            <person name="Mondo S.J."/>
            <person name="Hofstad B.A."/>
            <person name="Robles A."/>
            <person name="Haridas S."/>
            <person name="Riley R."/>
            <person name="LaButti K."/>
            <person name="Pangilinan J."/>
            <person name="Andreopoulos W."/>
            <person name="Lipzen A."/>
            <person name="Yan J."/>
            <person name="Wang M."/>
            <person name="Ng V."/>
            <person name="Grigoriev I.V."/>
            <person name="Spatafora J.W."/>
            <person name="Magnuson J.K."/>
            <person name="Baker S.E."/>
            <person name="Pomraning K.R."/>
        </authorList>
    </citation>
    <scope>NUCLEOTIDE SEQUENCE [LARGE SCALE GENOMIC DNA]</scope>
    <source>
        <strain evidence="3 4">Phaff 52-87</strain>
    </source>
</reference>
<dbReference type="SUPFAM" id="SSF81383">
    <property type="entry name" value="F-box domain"/>
    <property type="match status" value="1"/>
</dbReference>
<accession>A0ABR1FFV1</accession>
<dbReference type="Proteomes" id="UP001498771">
    <property type="component" value="Unassembled WGS sequence"/>
</dbReference>
<evidence type="ECO:0000256" key="1">
    <source>
        <dbReference type="SAM" id="MobiDB-lite"/>
    </source>
</evidence>
<dbReference type="InterPro" id="IPR036047">
    <property type="entry name" value="F-box-like_dom_sf"/>
</dbReference>
<dbReference type="EMBL" id="JBBJBU010000001">
    <property type="protein sequence ID" value="KAK7208263.1"/>
    <property type="molecule type" value="Genomic_DNA"/>
</dbReference>
<comment type="caution">
    <text evidence="3">The sequence shown here is derived from an EMBL/GenBank/DDBJ whole genome shotgun (WGS) entry which is preliminary data.</text>
</comment>
<feature type="region of interest" description="Disordered" evidence="1">
    <location>
        <begin position="1"/>
        <end position="40"/>
    </location>
</feature>
<feature type="region of interest" description="Disordered" evidence="1">
    <location>
        <begin position="376"/>
        <end position="427"/>
    </location>
</feature>
<dbReference type="InterPro" id="IPR001810">
    <property type="entry name" value="F-box_dom"/>
</dbReference>
<evidence type="ECO:0000313" key="4">
    <source>
        <dbReference type="Proteomes" id="UP001498771"/>
    </source>
</evidence>
<feature type="compositionally biased region" description="Basic and acidic residues" evidence="1">
    <location>
        <begin position="8"/>
        <end position="29"/>
    </location>
</feature>
<name>A0ABR1FFV1_9ASCO</name>